<reference evidence="2 4" key="1">
    <citation type="journal article" date="2014" name="BMC Genomics">
        <title>Genome sequence of Anopheles sinensis provides insight into genetics basis of mosquito competence for malaria parasites.</title>
        <authorList>
            <person name="Zhou D."/>
            <person name="Zhang D."/>
            <person name="Ding G."/>
            <person name="Shi L."/>
            <person name="Hou Q."/>
            <person name="Ye Y."/>
            <person name="Xu Y."/>
            <person name="Zhou H."/>
            <person name="Xiong C."/>
            <person name="Li S."/>
            <person name="Yu J."/>
            <person name="Hong S."/>
            <person name="Yu X."/>
            <person name="Zou P."/>
            <person name="Chen C."/>
            <person name="Chang X."/>
            <person name="Wang W."/>
            <person name="Lv Y."/>
            <person name="Sun Y."/>
            <person name="Ma L."/>
            <person name="Shen B."/>
            <person name="Zhu C."/>
        </authorList>
    </citation>
    <scope>NUCLEOTIDE SEQUENCE [LARGE SCALE GENOMIC DNA]</scope>
</reference>
<evidence type="ECO:0000313" key="4">
    <source>
        <dbReference type="Proteomes" id="UP000030765"/>
    </source>
</evidence>
<evidence type="ECO:0000256" key="1">
    <source>
        <dbReference type="SAM" id="MobiDB-lite"/>
    </source>
</evidence>
<feature type="region of interest" description="Disordered" evidence="1">
    <location>
        <begin position="1"/>
        <end position="93"/>
    </location>
</feature>
<dbReference type="VEuPathDB" id="VectorBase:ASIC018676"/>
<organism evidence="2">
    <name type="scientific">Anopheles sinensis</name>
    <name type="common">Mosquito</name>
    <dbReference type="NCBI Taxonomy" id="74873"/>
    <lineage>
        <taxon>Eukaryota</taxon>
        <taxon>Metazoa</taxon>
        <taxon>Ecdysozoa</taxon>
        <taxon>Arthropoda</taxon>
        <taxon>Hexapoda</taxon>
        <taxon>Insecta</taxon>
        <taxon>Pterygota</taxon>
        <taxon>Neoptera</taxon>
        <taxon>Endopterygota</taxon>
        <taxon>Diptera</taxon>
        <taxon>Nematocera</taxon>
        <taxon>Culicoidea</taxon>
        <taxon>Culicidae</taxon>
        <taxon>Anophelinae</taxon>
        <taxon>Anopheles</taxon>
    </lineage>
</organism>
<dbReference type="EMBL" id="KE525349">
    <property type="protein sequence ID" value="KFB50643.1"/>
    <property type="molecule type" value="Genomic_DNA"/>
</dbReference>
<evidence type="ECO:0000313" key="2">
    <source>
        <dbReference type="EMBL" id="KFB50643.1"/>
    </source>
</evidence>
<dbReference type="Proteomes" id="UP000030765">
    <property type="component" value="Unassembled WGS sequence"/>
</dbReference>
<protein>
    <submittedName>
        <fullName evidence="2 3">Uncharacterized protein</fullName>
    </submittedName>
</protein>
<proteinExistence type="predicted"/>
<name>A0A084WK99_ANOSI</name>
<dbReference type="AlphaFoldDB" id="A0A084WK99"/>
<accession>A0A084WK99</accession>
<feature type="compositionally biased region" description="Polar residues" evidence="1">
    <location>
        <begin position="31"/>
        <end position="46"/>
    </location>
</feature>
<feature type="compositionally biased region" description="Polar residues" evidence="1">
    <location>
        <begin position="76"/>
        <end position="85"/>
    </location>
</feature>
<reference evidence="3" key="2">
    <citation type="submission" date="2020-05" db="UniProtKB">
        <authorList>
            <consortium name="EnsemblMetazoa"/>
        </authorList>
    </citation>
    <scope>IDENTIFICATION</scope>
</reference>
<feature type="compositionally biased region" description="Basic and acidic residues" evidence="1">
    <location>
        <begin position="59"/>
        <end position="68"/>
    </location>
</feature>
<sequence length="93" mass="10518">MEQKLAARNWSRIRGASLPKKRSRVLRTLTGAGTRQTSKPNHSTSEGALECGPPTDWKVATDTEQRNQRREKRWGKTSNNVTVRTTKGGKERQ</sequence>
<dbReference type="EnsemblMetazoa" id="ASIC018676-RA">
    <property type="protein sequence ID" value="ASIC018676-PA"/>
    <property type="gene ID" value="ASIC018676"/>
</dbReference>
<evidence type="ECO:0000313" key="3">
    <source>
        <dbReference type="EnsemblMetazoa" id="ASIC018676-PA"/>
    </source>
</evidence>
<keyword evidence="4" id="KW-1185">Reference proteome</keyword>
<gene>
    <name evidence="2" type="ORF">ZHAS_00018676</name>
</gene>
<dbReference type="EMBL" id="ATLV01024101">
    <property type="status" value="NOT_ANNOTATED_CDS"/>
    <property type="molecule type" value="Genomic_DNA"/>
</dbReference>